<comment type="caution">
    <text evidence="2">The sequence shown here is derived from an EMBL/GenBank/DDBJ whole genome shotgun (WGS) entry which is preliminary data.</text>
</comment>
<gene>
    <name evidence="2" type="ORF">SteCoe_30867</name>
</gene>
<sequence length="453" mass="52376">MEVESKLKGQLSETYQKTLDLAKSISKNRYQYFEDDLNKDHMKFLKNISRGYKEFKELDTKFSKMNSRPEVLLPSKTEEKVLSTNKIRPTAKKSGKLTLGSLVDESYRLACRTRTGKGGIRHLTPSPSPIVERLKHSKLNYTEMSDSEEKPLAYVSLLNGKTEEIELPSFKECIKGNKRIDSDSEMALKKIENCKQKLDNFEKEINGLEVFCKYNPGVHWNNDKKLLLKLSSNAGNKHSLIKAYNEKNFIGSSEESMKFKKHKILTSKSPSKNLSIQMQEIPERRSKSTLQKLSKKKGFLMSNCFDSFRKTKLEVNTKTMQILAKLKAERPDYLRQKAALIISDSEKYRGKLHSFQRLDNFKKSVEKNRYSNIVKCKSQVKVYTKLLDYLKKYKGMPSQTLIGFVEAIKEQLEGGWSLSKENINEIIEIYNEEELNELKEVIKIVVDDLQEGE</sequence>
<organism evidence="2 3">
    <name type="scientific">Stentor coeruleus</name>
    <dbReference type="NCBI Taxonomy" id="5963"/>
    <lineage>
        <taxon>Eukaryota</taxon>
        <taxon>Sar</taxon>
        <taxon>Alveolata</taxon>
        <taxon>Ciliophora</taxon>
        <taxon>Postciliodesmatophora</taxon>
        <taxon>Heterotrichea</taxon>
        <taxon>Heterotrichida</taxon>
        <taxon>Stentoridae</taxon>
        <taxon>Stentor</taxon>
    </lineage>
</organism>
<dbReference type="EMBL" id="MPUH01001030">
    <property type="protein sequence ID" value="OMJ71021.1"/>
    <property type="molecule type" value="Genomic_DNA"/>
</dbReference>
<evidence type="ECO:0000313" key="3">
    <source>
        <dbReference type="Proteomes" id="UP000187209"/>
    </source>
</evidence>
<dbReference type="Proteomes" id="UP000187209">
    <property type="component" value="Unassembled WGS sequence"/>
</dbReference>
<proteinExistence type="predicted"/>
<keyword evidence="1" id="KW-0175">Coiled coil</keyword>
<protein>
    <submittedName>
        <fullName evidence="2">Uncharacterized protein</fullName>
    </submittedName>
</protein>
<evidence type="ECO:0000256" key="1">
    <source>
        <dbReference type="SAM" id="Coils"/>
    </source>
</evidence>
<keyword evidence="3" id="KW-1185">Reference proteome</keyword>
<reference evidence="2 3" key="1">
    <citation type="submission" date="2016-11" db="EMBL/GenBank/DDBJ databases">
        <title>The macronuclear genome of Stentor coeruleus: a giant cell with tiny introns.</title>
        <authorList>
            <person name="Slabodnick M."/>
            <person name="Ruby J.G."/>
            <person name="Reiff S.B."/>
            <person name="Swart E.C."/>
            <person name="Gosai S."/>
            <person name="Prabakaran S."/>
            <person name="Witkowska E."/>
            <person name="Larue G.E."/>
            <person name="Fisher S."/>
            <person name="Freeman R.M."/>
            <person name="Gunawardena J."/>
            <person name="Chu W."/>
            <person name="Stover N.A."/>
            <person name="Gregory B.D."/>
            <person name="Nowacki M."/>
            <person name="Derisi J."/>
            <person name="Roy S.W."/>
            <person name="Marshall W.F."/>
            <person name="Sood P."/>
        </authorList>
    </citation>
    <scope>NUCLEOTIDE SEQUENCE [LARGE SCALE GENOMIC DNA]</scope>
    <source>
        <strain evidence="2">WM001</strain>
    </source>
</reference>
<evidence type="ECO:0000313" key="2">
    <source>
        <dbReference type="EMBL" id="OMJ71021.1"/>
    </source>
</evidence>
<name>A0A1R2B2L0_9CILI</name>
<accession>A0A1R2B2L0</accession>
<dbReference type="AlphaFoldDB" id="A0A1R2B2L0"/>
<feature type="coiled-coil region" evidence="1">
    <location>
        <begin position="184"/>
        <end position="211"/>
    </location>
</feature>